<comment type="caution">
    <text evidence="2">The sequence shown here is derived from an EMBL/GenBank/DDBJ whole genome shotgun (WGS) entry which is preliminary data.</text>
</comment>
<evidence type="ECO:0000313" key="2">
    <source>
        <dbReference type="EMBL" id="KAD3069336.1"/>
    </source>
</evidence>
<evidence type="ECO:0000256" key="1">
    <source>
        <dbReference type="SAM" id="MobiDB-lite"/>
    </source>
</evidence>
<dbReference type="AlphaFoldDB" id="A0A5N6M710"/>
<proteinExistence type="predicted"/>
<evidence type="ECO:0000313" key="3">
    <source>
        <dbReference type="Proteomes" id="UP000326396"/>
    </source>
</evidence>
<name>A0A5N6M710_9ASTR</name>
<dbReference type="Proteomes" id="UP000326396">
    <property type="component" value="Linkage Group LG7"/>
</dbReference>
<sequence length="138" mass="14419">MFSQVSQQCDRRLRSCKISRVVPLRSGREGRGVTRDLDGGGTGSGGTDVSNAGTVLTAGGTGVFEAAVGGSGVGGGGEIEVGGLKKGKHVPETTRDPGMLSLEHVGKNFRILWITEAYECGRHWRPRLHAVDSVEGDG</sequence>
<feature type="region of interest" description="Disordered" evidence="1">
    <location>
        <begin position="27"/>
        <end position="52"/>
    </location>
</feature>
<keyword evidence="3" id="KW-1185">Reference proteome</keyword>
<organism evidence="2 3">
    <name type="scientific">Mikania micrantha</name>
    <name type="common">bitter vine</name>
    <dbReference type="NCBI Taxonomy" id="192012"/>
    <lineage>
        <taxon>Eukaryota</taxon>
        <taxon>Viridiplantae</taxon>
        <taxon>Streptophyta</taxon>
        <taxon>Embryophyta</taxon>
        <taxon>Tracheophyta</taxon>
        <taxon>Spermatophyta</taxon>
        <taxon>Magnoliopsida</taxon>
        <taxon>eudicotyledons</taxon>
        <taxon>Gunneridae</taxon>
        <taxon>Pentapetalae</taxon>
        <taxon>asterids</taxon>
        <taxon>campanulids</taxon>
        <taxon>Asterales</taxon>
        <taxon>Asteraceae</taxon>
        <taxon>Asteroideae</taxon>
        <taxon>Heliantheae alliance</taxon>
        <taxon>Eupatorieae</taxon>
        <taxon>Mikania</taxon>
    </lineage>
</organism>
<accession>A0A5N6M710</accession>
<gene>
    <name evidence="2" type="ORF">E3N88_37216</name>
</gene>
<reference evidence="2 3" key="1">
    <citation type="submission" date="2019-05" db="EMBL/GenBank/DDBJ databases">
        <title>Mikania micrantha, genome provides insights into the molecular mechanism of rapid growth.</title>
        <authorList>
            <person name="Liu B."/>
        </authorList>
    </citation>
    <scope>NUCLEOTIDE SEQUENCE [LARGE SCALE GENOMIC DNA]</scope>
    <source>
        <strain evidence="2">NLD-2019</strain>
        <tissue evidence="2">Leaf</tissue>
    </source>
</reference>
<dbReference type="EMBL" id="SZYD01000017">
    <property type="protein sequence ID" value="KAD3069336.1"/>
    <property type="molecule type" value="Genomic_DNA"/>
</dbReference>
<protein>
    <submittedName>
        <fullName evidence="2">Uncharacterized protein</fullName>
    </submittedName>
</protein>
<feature type="compositionally biased region" description="Basic and acidic residues" evidence="1">
    <location>
        <begin position="27"/>
        <end position="38"/>
    </location>
</feature>